<gene>
    <name evidence="2" type="ORF">SAMN02982985_02613</name>
</gene>
<dbReference type="RefSeq" id="WP_093388042.1">
    <property type="nucleotide sequence ID" value="NZ_FOTW01000011.1"/>
</dbReference>
<sequence>MSKQLTEQYIRAFDAKDLAGVAALLADDFALEDPVVKRIEGKQPALAAIGAIFAGCRALSFQAKRVYADGDTCFIEFTLDLDAVRLQGVDIVEWRDGKMHELRAYLDIPKG</sequence>
<reference evidence="2 3" key="1">
    <citation type="submission" date="2016-10" db="EMBL/GenBank/DDBJ databases">
        <authorList>
            <person name="de Groot N.N."/>
        </authorList>
    </citation>
    <scope>NUCLEOTIDE SEQUENCE [LARGE SCALE GENOMIC DNA]</scope>
    <source>
        <strain evidence="2 3">ATCC 43154</strain>
    </source>
</reference>
<dbReference type="Gene3D" id="3.10.450.50">
    <property type="match status" value="1"/>
</dbReference>
<evidence type="ECO:0000313" key="2">
    <source>
        <dbReference type="EMBL" id="SFM06488.1"/>
    </source>
</evidence>
<organism evidence="2 3">
    <name type="scientific">Rugamonas rubra</name>
    <dbReference type="NCBI Taxonomy" id="758825"/>
    <lineage>
        <taxon>Bacteria</taxon>
        <taxon>Pseudomonadati</taxon>
        <taxon>Pseudomonadota</taxon>
        <taxon>Betaproteobacteria</taxon>
        <taxon>Burkholderiales</taxon>
        <taxon>Oxalobacteraceae</taxon>
        <taxon>Telluria group</taxon>
        <taxon>Rugamonas</taxon>
    </lineage>
</organism>
<dbReference type="Proteomes" id="UP000199470">
    <property type="component" value="Unassembled WGS sequence"/>
</dbReference>
<dbReference type="SUPFAM" id="SSF54427">
    <property type="entry name" value="NTF2-like"/>
    <property type="match status" value="1"/>
</dbReference>
<dbReference type="STRING" id="758825.SAMN02982985_02613"/>
<dbReference type="Pfam" id="PF12680">
    <property type="entry name" value="SnoaL_2"/>
    <property type="match status" value="1"/>
</dbReference>
<dbReference type="GO" id="GO:0016853">
    <property type="term" value="F:isomerase activity"/>
    <property type="evidence" value="ECO:0007669"/>
    <property type="project" value="UniProtKB-KW"/>
</dbReference>
<evidence type="ECO:0000313" key="3">
    <source>
        <dbReference type="Proteomes" id="UP000199470"/>
    </source>
</evidence>
<proteinExistence type="predicted"/>
<accession>A0A1I4MTC3</accession>
<dbReference type="InterPro" id="IPR032710">
    <property type="entry name" value="NTF2-like_dom_sf"/>
</dbReference>
<dbReference type="OrthoDB" id="5359006at2"/>
<protein>
    <submittedName>
        <fullName evidence="2">Ketosteroid isomerase-related protein</fullName>
    </submittedName>
</protein>
<dbReference type="AlphaFoldDB" id="A0A1I4MTC3"/>
<dbReference type="InterPro" id="IPR037401">
    <property type="entry name" value="SnoaL-like"/>
</dbReference>
<name>A0A1I4MTC3_9BURK</name>
<keyword evidence="2" id="KW-0413">Isomerase</keyword>
<evidence type="ECO:0000259" key="1">
    <source>
        <dbReference type="Pfam" id="PF12680"/>
    </source>
</evidence>
<keyword evidence="3" id="KW-1185">Reference proteome</keyword>
<dbReference type="EMBL" id="FOTW01000011">
    <property type="protein sequence ID" value="SFM06488.1"/>
    <property type="molecule type" value="Genomic_DNA"/>
</dbReference>
<feature type="domain" description="SnoaL-like" evidence="1">
    <location>
        <begin position="7"/>
        <end position="99"/>
    </location>
</feature>